<gene>
    <name evidence="1" type="ORF">CLUMA_CG020074</name>
</gene>
<dbReference type="EMBL" id="CVRI01000069">
    <property type="protein sequence ID" value="CRL07037.1"/>
    <property type="molecule type" value="Genomic_DNA"/>
</dbReference>
<keyword evidence="2" id="KW-1185">Reference proteome</keyword>
<evidence type="ECO:0000313" key="1">
    <source>
        <dbReference type="EMBL" id="CRL07037.1"/>
    </source>
</evidence>
<name>A0A1J1J3L9_9DIPT</name>
<organism evidence="1 2">
    <name type="scientific">Clunio marinus</name>
    <dbReference type="NCBI Taxonomy" id="568069"/>
    <lineage>
        <taxon>Eukaryota</taxon>
        <taxon>Metazoa</taxon>
        <taxon>Ecdysozoa</taxon>
        <taxon>Arthropoda</taxon>
        <taxon>Hexapoda</taxon>
        <taxon>Insecta</taxon>
        <taxon>Pterygota</taxon>
        <taxon>Neoptera</taxon>
        <taxon>Endopterygota</taxon>
        <taxon>Diptera</taxon>
        <taxon>Nematocera</taxon>
        <taxon>Chironomoidea</taxon>
        <taxon>Chironomidae</taxon>
        <taxon>Clunio</taxon>
    </lineage>
</organism>
<accession>A0A1J1J3L9</accession>
<evidence type="ECO:0000313" key="2">
    <source>
        <dbReference type="Proteomes" id="UP000183832"/>
    </source>
</evidence>
<dbReference type="Proteomes" id="UP000183832">
    <property type="component" value="Unassembled WGS sequence"/>
</dbReference>
<dbReference type="AlphaFoldDB" id="A0A1J1J3L9"/>
<reference evidence="1 2" key="1">
    <citation type="submission" date="2015-04" db="EMBL/GenBank/DDBJ databases">
        <authorList>
            <person name="Syromyatnikov M.Y."/>
            <person name="Popov V.N."/>
        </authorList>
    </citation>
    <scope>NUCLEOTIDE SEQUENCE [LARGE SCALE GENOMIC DNA]</scope>
</reference>
<protein>
    <submittedName>
        <fullName evidence="1">CLUMA_CG020074, isoform A</fullName>
    </submittedName>
</protein>
<proteinExistence type="predicted"/>
<sequence>MFRDICNFQSKPTFIQSLYPIRAETAVKEKISFFPVQSTINREVGVFEKLQKWKRKVNPPPIQNRLNSCVDV</sequence>